<dbReference type="RefSeq" id="WP_323574490.1">
    <property type="nucleotide sequence ID" value="NZ_JAYGJQ010000001.1"/>
</dbReference>
<evidence type="ECO:0000313" key="2">
    <source>
        <dbReference type="Proteomes" id="UP001302274"/>
    </source>
</evidence>
<gene>
    <name evidence="1" type="ORF">SHI21_02245</name>
</gene>
<organism evidence="1 2">
    <name type="scientific">Bacteriovorax antarcticus</name>
    <dbReference type="NCBI Taxonomy" id="3088717"/>
    <lineage>
        <taxon>Bacteria</taxon>
        <taxon>Pseudomonadati</taxon>
        <taxon>Bdellovibrionota</taxon>
        <taxon>Bacteriovoracia</taxon>
        <taxon>Bacteriovoracales</taxon>
        <taxon>Bacteriovoracaceae</taxon>
        <taxon>Bacteriovorax</taxon>
    </lineage>
</organism>
<comment type="caution">
    <text evidence="1">The sequence shown here is derived from an EMBL/GenBank/DDBJ whole genome shotgun (WGS) entry which is preliminary data.</text>
</comment>
<dbReference type="Proteomes" id="UP001302274">
    <property type="component" value="Unassembled WGS sequence"/>
</dbReference>
<accession>A0ABU5VPN5</accession>
<reference evidence="1 2" key="1">
    <citation type="submission" date="2023-11" db="EMBL/GenBank/DDBJ databases">
        <title>A Novel Polar Bacteriovorax (B. antarcticus) Isolated from the Biocrust in Antarctica.</title>
        <authorList>
            <person name="Mun W."/>
            <person name="Choi S.Y."/>
            <person name="Mitchell R.J."/>
        </authorList>
    </citation>
    <scope>NUCLEOTIDE SEQUENCE [LARGE SCALE GENOMIC DNA]</scope>
    <source>
        <strain evidence="1 2">PP10</strain>
    </source>
</reference>
<protein>
    <recommendedName>
        <fullName evidence="3">PilZ domain-containing protein</fullName>
    </recommendedName>
</protein>
<evidence type="ECO:0000313" key="1">
    <source>
        <dbReference type="EMBL" id="MEA9355000.1"/>
    </source>
</evidence>
<keyword evidence="2" id="KW-1185">Reference proteome</keyword>
<evidence type="ECO:0008006" key="3">
    <source>
        <dbReference type="Google" id="ProtNLM"/>
    </source>
</evidence>
<sequence>MASNSLRAKINFIKLNQEELSAKIALLVSDGSRIIFWKTAPRYYEGKAASFELRQKKTYLTIGDCNIHLRLVGERICFNFTVNDIDYFLRGQVMEQLEDNLQMIVELEEHCFRVEKRSRERLLTYPVYEVYAYLKYQKAPDTNVVFFNKKEQKNRDFFSEIDNIQKNKIRALSDELHVEDTEDLIGFRVEDISSSGLSFFANTKEKENILDALEENKFSLMLNFEMQVFNLEEAHVVYKISYINSQFSGVPMYKIGITFKSSPSLKRKIEDISGITVDLVDYQKEFEEFIKNE</sequence>
<dbReference type="EMBL" id="JAYGJQ010000001">
    <property type="protein sequence ID" value="MEA9355000.1"/>
    <property type="molecule type" value="Genomic_DNA"/>
</dbReference>
<proteinExistence type="predicted"/>
<name>A0ABU5VPN5_9BACT</name>